<organism evidence="3 4">
    <name type="scientific">Caballeronia zhejiangensis</name>
    <dbReference type="NCBI Taxonomy" id="871203"/>
    <lineage>
        <taxon>Bacteria</taxon>
        <taxon>Pseudomonadati</taxon>
        <taxon>Pseudomonadota</taxon>
        <taxon>Betaproteobacteria</taxon>
        <taxon>Burkholderiales</taxon>
        <taxon>Burkholderiaceae</taxon>
        <taxon>Caballeronia</taxon>
    </lineage>
</organism>
<protein>
    <recommendedName>
        <fullName evidence="5">DUF4148 domain-containing protein</fullName>
    </recommendedName>
</protein>
<proteinExistence type="predicted"/>
<dbReference type="Proteomes" id="UP000027451">
    <property type="component" value="Unassembled WGS sequence"/>
</dbReference>
<dbReference type="Pfam" id="PF13663">
    <property type="entry name" value="DUF4148"/>
    <property type="match status" value="1"/>
</dbReference>
<dbReference type="AlphaFoldDB" id="A0A656QHK7"/>
<evidence type="ECO:0008006" key="5">
    <source>
        <dbReference type="Google" id="ProtNLM"/>
    </source>
</evidence>
<evidence type="ECO:0000313" key="4">
    <source>
        <dbReference type="Proteomes" id="UP000027451"/>
    </source>
</evidence>
<dbReference type="EMBL" id="JFHD01000018">
    <property type="protein sequence ID" value="KDR28413.1"/>
    <property type="molecule type" value="Genomic_DNA"/>
</dbReference>
<accession>A0A656QHK7</accession>
<reference evidence="3 4" key="1">
    <citation type="submission" date="2014-03" db="EMBL/GenBank/DDBJ databases">
        <title>Draft Genome Sequences of Four Burkholderia Strains.</title>
        <authorList>
            <person name="Liu X.Y."/>
            <person name="Li C.X."/>
            <person name="Xu J.H."/>
        </authorList>
    </citation>
    <scope>NUCLEOTIDE SEQUENCE [LARGE SCALE GENOMIC DNA]</scope>
    <source>
        <strain evidence="3 4">OP-1</strain>
    </source>
</reference>
<dbReference type="InterPro" id="IPR025421">
    <property type="entry name" value="DUF4148"/>
</dbReference>
<evidence type="ECO:0000313" key="3">
    <source>
        <dbReference type="EMBL" id="KDR28413.1"/>
    </source>
</evidence>
<comment type="caution">
    <text evidence="3">The sequence shown here is derived from an EMBL/GenBank/DDBJ whole genome shotgun (WGS) entry which is preliminary data.</text>
</comment>
<dbReference type="OrthoDB" id="9021950at2"/>
<evidence type="ECO:0000256" key="1">
    <source>
        <dbReference type="SAM" id="MobiDB-lite"/>
    </source>
</evidence>
<feature type="compositionally biased region" description="Low complexity" evidence="1">
    <location>
        <begin position="38"/>
        <end position="55"/>
    </location>
</feature>
<feature type="signal peptide" evidence="2">
    <location>
        <begin position="1"/>
        <end position="21"/>
    </location>
</feature>
<name>A0A656QHK7_9BURK</name>
<keyword evidence="4" id="KW-1185">Reference proteome</keyword>
<feature type="region of interest" description="Disordered" evidence="1">
    <location>
        <begin position="38"/>
        <end position="58"/>
    </location>
</feature>
<dbReference type="RefSeq" id="WP_033536748.1">
    <property type="nucleotide sequence ID" value="NZ_JFHD01000018.1"/>
</dbReference>
<sequence>MKVIPLLVATLSIAVAAPAFAEHAYRLNGVQPTRVAESLAASSSSTQSYGGSSDGVAATGKIGKSRAEVVAEMIQAQRDGIIPTSKNDYPPSERTIERNRELYRIRNR</sequence>
<gene>
    <name evidence="3" type="ORF">BG60_10640</name>
</gene>
<feature type="chain" id="PRO_5024830916" description="DUF4148 domain-containing protein" evidence="2">
    <location>
        <begin position="22"/>
        <end position="108"/>
    </location>
</feature>
<evidence type="ECO:0000256" key="2">
    <source>
        <dbReference type="SAM" id="SignalP"/>
    </source>
</evidence>
<keyword evidence="2" id="KW-0732">Signal</keyword>